<dbReference type="NCBIfam" id="TIGR00181">
    <property type="entry name" value="pepF"/>
    <property type="match status" value="1"/>
</dbReference>
<evidence type="ECO:0000313" key="12">
    <source>
        <dbReference type="Proteomes" id="UP000029488"/>
    </source>
</evidence>
<proteinExistence type="inferred from homology"/>
<dbReference type="Gene3D" id="1.20.140.70">
    <property type="entry name" value="Oligopeptidase f, N-terminal domain"/>
    <property type="match status" value="1"/>
</dbReference>
<dbReference type="CDD" id="cd09609">
    <property type="entry name" value="M3B_PepF"/>
    <property type="match status" value="1"/>
</dbReference>
<dbReference type="EMBL" id="CP020858">
    <property type="protein sequence ID" value="ARU20105.1"/>
    <property type="molecule type" value="Genomic_DNA"/>
</dbReference>
<dbReference type="InterPro" id="IPR001567">
    <property type="entry name" value="Pept_M3A_M3B_dom"/>
</dbReference>
<dbReference type="GO" id="GO:0006508">
    <property type="term" value="P:proteolysis"/>
    <property type="evidence" value="ECO:0007669"/>
    <property type="project" value="UniProtKB-KW"/>
</dbReference>
<gene>
    <name evidence="11" type="primary">pepF</name>
    <name evidence="10" type="ORF">B7R82_09275</name>
    <name evidence="9" type="ORF">LSJ_0029c</name>
    <name evidence="11" type="ORF">QFE45_00150</name>
</gene>
<dbReference type="GO" id="GO:0004222">
    <property type="term" value="F:metalloendopeptidase activity"/>
    <property type="evidence" value="ECO:0007669"/>
    <property type="project" value="UniProtKB-UniRule"/>
</dbReference>
<dbReference type="InterPro" id="IPR042088">
    <property type="entry name" value="OligoPept_F_C"/>
</dbReference>
<dbReference type="EMBL" id="CP007646">
    <property type="protein sequence ID" value="AIR09802.1"/>
    <property type="molecule type" value="Genomic_DNA"/>
</dbReference>
<dbReference type="Proteomes" id="UP001231316">
    <property type="component" value="Chromosome"/>
</dbReference>
<evidence type="ECO:0000313" key="10">
    <source>
        <dbReference type="EMBL" id="ARU20105.1"/>
    </source>
</evidence>
<evidence type="ECO:0000256" key="4">
    <source>
        <dbReference type="ARBA" id="ARBA00022833"/>
    </source>
</evidence>
<dbReference type="InterPro" id="IPR013647">
    <property type="entry name" value="OligopepF_N_dom"/>
</dbReference>
<dbReference type="EC" id="3.4.24.-" evidence="6"/>
<dbReference type="KEGG" id="lsj:LSJ_0029c"/>
<feature type="domain" description="Oligopeptidase F N-terminal" evidence="8">
    <location>
        <begin position="131"/>
        <end position="176"/>
    </location>
</feature>
<dbReference type="Proteomes" id="UP000195378">
    <property type="component" value="Chromosome"/>
</dbReference>
<evidence type="ECO:0000256" key="5">
    <source>
        <dbReference type="ARBA" id="ARBA00023049"/>
    </source>
</evidence>
<comment type="similarity">
    <text evidence="6">Belongs to the peptidase M3B family.</text>
</comment>
<dbReference type="EMBL" id="CP123971">
    <property type="protein sequence ID" value="WII28598.1"/>
    <property type="molecule type" value="Genomic_DNA"/>
</dbReference>
<evidence type="ECO:0000313" key="13">
    <source>
        <dbReference type="Proteomes" id="UP000195378"/>
    </source>
</evidence>
<evidence type="ECO:0000259" key="7">
    <source>
        <dbReference type="Pfam" id="PF01432"/>
    </source>
</evidence>
<evidence type="ECO:0000313" key="11">
    <source>
        <dbReference type="EMBL" id="WII28598.1"/>
    </source>
</evidence>
<keyword evidence="3 6" id="KW-0378">Hydrolase</keyword>
<keyword evidence="5 6" id="KW-0482">Metalloprotease</keyword>
<reference evidence="9 12" key="1">
    <citation type="journal article" date="2014" name="BMC Genomics">
        <title>Unusual genome complexity in Lactobacillus salivarius JCM1046.</title>
        <authorList>
            <person name="Raftis E.J."/>
            <person name="Forde B.M."/>
            <person name="Claesson M.J."/>
            <person name="O'Toole P.W."/>
        </authorList>
    </citation>
    <scope>NUCLEOTIDE SEQUENCE [LARGE SCALE GENOMIC DNA]</scope>
    <source>
        <strain evidence="9 12">JCM1046</strain>
    </source>
</reference>
<protein>
    <recommendedName>
        <fullName evidence="6">Oligopeptidase F</fullName>
        <ecNumber evidence="6">3.4.24.-</ecNumber>
    </recommendedName>
</protein>
<dbReference type="AlphaFoldDB" id="A0A089RT28"/>
<reference evidence="11" key="3">
    <citation type="submission" date="2023-04" db="EMBL/GenBank/DDBJ databases">
        <title>Four porcine-derived lactic acid bacteria strains analyses and their evaluation as potential probiotics based on genomics.</title>
        <authorList>
            <person name="Niu D."/>
        </authorList>
    </citation>
    <scope>NUCLEOTIDE SEQUENCE</scope>
    <source>
        <strain evidence="11">ZSA5</strain>
    </source>
</reference>
<accession>A0A089RT28</accession>
<dbReference type="InterPro" id="IPR004438">
    <property type="entry name" value="Peptidase_M3B"/>
</dbReference>
<evidence type="ECO:0000256" key="2">
    <source>
        <dbReference type="ARBA" id="ARBA00022723"/>
    </source>
</evidence>
<feature type="domain" description="Peptidase M3A/M3B catalytic" evidence="7">
    <location>
        <begin position="200"/>
        <end position="581"/>
    </location>
</feature>
<dbReference type="SUPFAM" id="SSF55486">
    <property type="entry name" value="Metalloproteases ('zincins'), catalytic domain"/>
    <property type="match status" value="1"/>
</dbReference>
<organism evidence="9 12">
    <name type="scientific">Ligilactobacillus salivarius</name>
    <dbReference type="NCBI Taxonomy" id="1624"/>
    <lineage>
        <taxon>Bacteria</taxon>
        <taxon>Bacillati</taxon>
        <taxon>Bacillota</taxon>
        <taxon>Bacilli</taxon>
        <taxon>Lactobacillales</taxon>
        <taxon>Lactobacillaceae</taxon>
        <taxon>Ligilactobacillus</taxon>
    </lineage>
</organism>
<evidence type="ECO:0000256" key="6">
    <source>
        <dbReference type="RuleBase" id="RU368091"/>
    </source>
</evidence>
<dbReference type="Pfam" id="PF08439">
    <property type="entry name" value="Peptidase_M3_N"/>
    <property type="match status" value="1"/>
</dbReference>
<keyword evidence="1 6" id="KW-0645">Protease</keyword>
<keyword evidence="4 6" id="KW-0862">Zinc</keyword>
<comment type="function">
    <text evidence="6">Has oligopeptidase activity and degrades a variety of small bioactive peptides.</text>
</comment>
<comment type="cofactor">
    <cofactor evidence="6">
        <name>Zn(2+)</name>
        <dbReference type="ChEBI" id="CHEBI:29105"/>
    </cofactor>
    <text evidence="6">Binds 1 zinc ion.</text>
</comment>
<evidence type="ECO:0000256" key="1">
    <source>
        <dbReference type="ARBA" id="ARBA00022670"/>
    </source>
</evidence>
<reference evidence="10 13" key="2">
    <citation type="submission" date="2017-04" db="EMBL/GenBank/DDBJ databases">
        <title>Complete genome sequence of Lactobacillus salivarius ZLS006, a probiotic strain isolated from healthy piglet.</title>
        <authorList>
            <person name="Zhang D."/>
        </authorList>
    </citation>
    <scope>NUCLEOTIDE SEQUENCE [LARGE SCALE GENOMIC DNA]</scope>
    <source>
        <strain evidence="10 13">ZLS006</strain>
    </source>
</reference>
<keyword evidence="2 6" id="KW-0479">Metal-binding</keyword>
<dbReference type="Pfam" id="PF01432">
    <property type="entry name" value="Peptidase_M3"/>
    <property type="match status" value="1"/>
</dbReference>
<evidence type="ECO:0000259" key="8">
    <source>
        <dbReference type="Pfam" id="PF08439"/>
    </source>
</evidence>
<name>A0A089RT28_9LACO</name>
<dbReference type="RefSeq" id="WP_034982754.1">
    <property type="nucleotide sequence ID" value="NZ_CP007646.1"/>
</dbReference>
<dbReference type="GO" id="GO:0046872">
    <property type="term" value="F:metal ion binding"/>
    <property type="evidence" value="ECO:0007669"/>
    <property type="project" value="UniProtKB-UniRule"/>
</dbReference>
<dbReference type="Proteomes" id="UP000029488">
    <property type="component" value="Chromosome"/>
</dbReference>
<dbReference type="InterPro" id="IPR034009">
    <property type="entry name" value="M3B_PepF_4"/>
</dbReference>
<dbReference type="Gene3D" id="1.10.1370.20">
    <property type="entry name" value="Oligoendopeptidase f, C-terminal domain"/>
    <property type="match status" value="1"/>
</dbReference>
<evidence type="ECO:0000313" key="9">
    <source>
        <dbReference type="EMBL" id="AIR09802.1"/>
    </source>
</evidence>
<sequence>MALPKRSEVPVNETWDLTAIYPDKQAWKTDMVAVRELVTEFQNNYRSKLTKAETIVAALHNLETIYQKLSWIEHYAFLPQTTDMTNPEFNQMLVENDNLQASISADLSFFKTEVLTNPVSLLDQVAEIESQFAPVVRHWKVEKPHQLSPEVEKTLATLSPTLNSSERIYTTARAADWDMEDFEVDGKTYPMSFVLYENTYQYHPNPEVRHKAHQIFSDTLRKHKNTVAANYYTQVSKEKKLADLRGYDSVFDYLLSDQEVSRETFDRQIDVIIDELGPVMQKYVKLLQKERGLDKMLYSDLQIDLDPEFAPKADLESATGYINEAVSVLGEDYKNAILKAFPERWVDFPANAGKESGGFETTPYGLHPYILMSWTGVLPDVYTLIHELGHAGNFIKINENNSILTSEPSLYLIESPSTFNELLLTHSLEQKSDDPRMKRFAYTTMLTNTYFHNFITHLLEAAFQREVYTLVENGQTFDGDKLTQIKMDVQKRFWGDAVDIDENAGLTWMRQSHYYMGLYSYTYSAGLTIATQAYLKVLEEGQPAVDRWLEYISLGDQKAPMDAAKVAGVDVTTAEPLHNTIKFLNDTVDKVIALTEELNQ</sequence>
<evidence type="ECO:0000256" key="3">
    <source>
        <dbReference type="ARBA" id="ARBA00022801"/>
    </source>
</evidence>